<accession>A0A3S2PBL9</accession>
<dbReference type="AlphaFoldDB" id="A0A3S2PBL9"/>
<evidence type="ECO:0000313" key="3">
    <source>
        <dbReference type="Proteomes" id="UP000283210"/>
    </source>
</evidence>
<reference evidence="2 3" key="2">
    <citation type="submission" date="2019-01" db="EMBL/GenBank/DDBJ databases">
        <title>A chromosome length genome reference of the Java medaka (oryzias javanicus).</title>
        <authorList>
            <person name="Herpin A."/>
            <person name="Takehana Y."/>
            <person name="Naruse K."/>
            <person name="Ansai S."/>
            <person name="Kawaguchi M."/>
        </authorList>
    </citation>
    <scope>NUCLEOTIDE SEQUENCE [LARGE SCALE GENOMIC DNA]</scope>
    <source>
        <strain evidence="2">RS831</strain>
        <tissue evidence="2">Whole body</tissue>
    </source>
</reference>
<gene>
    <name evidence="2" type="ORF">OJAV_G00078430</name>
</gene>
<evidence type="ECO:0000256" key="1">
    <source>
        <dbReference type="SAM" id="MobiDB-lite"/>
    </source>
</evidence>
<feature type="region of interest" description="Disordered" evidence="1">
    <location>
        <begin position="77"/>
        <end position="99"/>
    </location>
</feature>
<keyword evidence="3" id="KW-1185">Reference proteome</keyword>
<evidence type="ECO:0000313" key="2">
    <source>
        <dbReference type="EMBL" id="RVE69504.1"/>
    </source>
</evidence>
<organism evidence="2 3">
    <name type="scientific">Oryzias javanicus</name>
    <name type="common">Javanese ricefish</name>
    <name type="synonym">Aplocheilus javanicus</name>
    <dbReference type="NCBI Taxonomy" id="123683"/>
    <lineage>
        <taxon>Eukaryota</taxon>
        <taxon>Metazoa</taxon>
        <taxon>Chordata</taxon>
        <taxon>Craniata</taxon>
        <taxon>Vertebrata</taxon>
        <taxon>Euteleostomi</taxon>
        <taxon>Actinopterygii</taxon>
        <taxon>Neopterygii</taxon>
        <taxon>Teleostei</taxon>
        <taxon>Neoteleostei</taxon>
        <taxon>Acanthomorphata</taxon>
        <taxon>Ovalentaria</taxon>
        <taxon>Atherinomorphae</taxon>
        <taxon>Beloniformes</taxon>
        <taxon>Adrianichthyidae</taxon>
        <taxon>Oryziinae</taxon>
        <taxon>Oryzias</taxon>
    </lineage>
</organism>
<dbReference type="EMBL" id="CM012444">
    <property type="protein sequence ID" value="RVE69504.1"/>
    <property type="molecule type" value="Genomic_DNA"/>
</dbReference>
<name>A0A3S2PBL9_ORYJA</name>
<reference evidence="2 3" key="1">
    <citation type="submission" date="2018-11" db="EMBL/GenBank/DDBJ databases">
        <authorList>
            <person name="Lopez-Roques C."/>
            <person name="Donnadieu C."/>
            <person name="Bouchez O."/>
            <person name="Klopp C."/>
            <person name="Cabau C."/>
            <person name="Zahm M."/>
        </authorList>
    </citation>
    <scope>NUCLEOTIDE SEQUENCE [LARGE SCALE GENOMIC DNA]</scope>
    <source>
        <strain evidence="2">RS831</strain>
        <tissue evidence="2">Whole body</tissue>
    </source>
</reference>
<dbReference type="Proteomes" id="UP000283210">
    <property type="component" value="Chromosome 8"/>
</dbReference>
<dbReference type="OrthoDB" id="10390985at2759"/>
<sequence>MRNDCHNLVEQQLMITFKVEVERESCRTEVLVQVVASEEVLGAATQLTAMAPGFILWVSWAILFRSDIVSTNEGSYRLSHPSRNLHDDGPSTLSFDEGNKEAEETIKSTECFYKCQTCPSTTK</sequence>
<protein>
    <submittedName>
        <fullName evidence="2">Uncharacterized protein</fullName>
    </submittedName>
</protein>
<proteinExistence type="predicted"/>